<dbReference type="OrthoDB" id="674604at2759"/>
<keyword evidence="2" id="KW-1185">Reference proteome</keyword>
<protein>
    <submittedName>
        <fullName evidence="1">Uncharacterized protein</fullName>
    </submittedName>
</protein>
<evidence type="ECO:0000313" key="1">
    <source>
        <dbReference type="EMBL" id="KAF2785775.1"/>
    </source>
</evidence>
<name>A0A6A6WPF2_9PLEO</name>
<proteinExistence type="predicted"/>
<organism evidence="1 2">
    <name type="scientific">Melanomma pulvis-pyrius CBS 109.77</name>
    <dbReference type="NCBI Taxonomy" id="1314802"/>
    <lineage>
        <taxon>Eukaryota</taxon>
        <taxon>Fungi</taxon>
        <taxon>Dikarya</taxon>
        <taxon>Ascomycota</taxon>
        <taxon>Pezizomycotina</taxon>
        <taxon>Dothideomycetes</taxon>
        <taxon>Pleosporomycetidae</taxon>
        <taxon>Pleosporales</taxon>
        <taxon>Melanommataceae</taxon>
        <taxon>Melanomma</taxon>
    </lineage>
</organism>
<evidence type="ECO:0000313" key="2">
    <source>
        <dbReference type="Proteomes" id="UP000799757"/>
    </source>
</evidence>
<dbReference type="Proteomes" id="UP000799757">
    <property type="component" value="Unassembled WGS sequence"/>
</dbReference>
<sequence>MGEAVRWCFNNSQNDRWLTIHDNHHTPKLLGCIGSSQLSLEPLVAVKKLLRTEHSLEIRAGWELDGLPLALAIASAYLRQVSTSFADYLQLYKQSWLRLQRNTPVRGSSAVLNE</sequence>
<reference evidence="1" key="1">
    <citation type="journal article" date="2020" name="Stud. Mycol.">
        <title>101 Dothideomycetes genomes: a test case for predicting lifestyles and emergence of pathogens.</title>
        <authorList>
            <person name="Haridas S."/>
            <person name="Albert R."/>
            <person name="Binder M."/>
            <person name="Bloem J."/>
            <person name="Labutti K."/>
            <person name="Salamov A."/>
            <person name="Andreopoulos B."/>
            <person name="Baker S."/>
            <person name="Barry K."/>
            <person name="Bills G."/>
            <person name="Bluhm B."/>
            <person name="Cannon C."/>
            <person name="Castanera R."/>
            <person name="Culley D."/>
            <person name="Daum C."/>
            <person name="Ezra D."/>
            <person name="Gonzalez J."/>
            <person name="Henrissat B."/>
            <person name="Kuo A."/>
            <person name="Liang C."/>
            <person name="Lipzen A."/>
            <person name="Lutzoni F."/>
            <person name="Magnuson J."/>
            <person name="Mondo S."/>
            <person name="Nolan M."/>
            <person name="Ohm R."/>
            <person name="Pangilinan J."/>
            <person name="Park H.-J."/>
            <person name="Ramirez L."/>
            <person name="Alfaro M."/>
            <person name="Sun H."/>
            <person name="Tritt A."/>
            <person name="Yoshinaga Y."/>
            <person name="Zwiers L.-H."/>
            <person name="Turgeon B."/>
            <person name="Goodwin S."/>
            <person name="Spatafora J."/>
            <person name="Crous P."/>
            <person name="Grigoriev I."/>
        </authorList>
    </citation>
    <scope>NUCLEOTIDE SEQUENCE</scope>
    <source>
        <strain evidence="1">CBS 109.77</strain>
    </source>
</reference>
<dbReference type="AlphaFoldDB" id="A0A6A6WPF2"/>
<gene>
    <name evidence="1" type="ORF">K505DRAFT_344375</name>
</gene>
<accession>A0A6A6WPF2</accession>
<dbReference type="EMBL" id="MU002683">
    <property type="protein sequence ID" value="KAF2785775.1"/>
    <property type="molecule type" value="Genomic_DNA"/>
</dbReference>